<keyword evidence="2" id="KW-1185">Reference proteome</keyword>
<evidence type="ECO:0000313" key="2">
    <source>
        <dbReference type="Proteomes" id="UP000295375"/>
    </source>
</evidence>
<sequence length="102" mass="11447">MIDNIPPSAWLLIAALIGWLVGSGSRRKYDAELRRIERKLDLLMKNNGIEYNPGADISAHIIQKALNGEKIAAIKLYREHARVGLKEAKDAIEEILASRQSR</sequence>
<dbReference type="AlphaFoldDB" id="A0A4R6UFB5"/>
<dbReference type="Gene3D" id="3.30.1390.10">
    <property type="match status" value="1"/>
</dbReference>
<accession>A0A4R6UFB5</accession>
<proteinExistence type="predicted"/>
<evidence type="ECO:0000313" key="1">
    <source>
        <dbReference type="EMBL" id="TDQ45451.1"/>
    </source>
</evidence>
<comment type="caution">
    <text evidence="1">The sequence shown here is derived from an EMBL/GenBank/DDBJ whole genome shotgun (WGS) entry which is preliminary data.</text>
</comment>
<dbReference type="EMBL" id="SNYM01000020">
    <property type="protein sequence ID" value="TDQ45451.1"/>
    <property type="molecule type" value="Genomic_DNA"/>
</dbReference>
<organism evidence="1 2">
    <name type="scientific">Permianibacter aggregans</name>
    <dbReference type="NCBI Taxonomy" id="1510150"/>
    <lineage>
        <taxon>Bacteria</taxon>
        <taxon>Pseudomonadati</taxon>
        <taxon>Pseudomonadota</taxon>
        <taxon>Gammaproteobacteria</taxon>
        <taxon>Pseudomonadales</taxon>
        <taxon>Pseudomonadaceae</taxon>
        <taxon>Permianibacter</taxon>
    </lineage>
</organism>
<dbReference type="RefSeq" id="WP_157591304.1">
    <property type="nucleotide sequence ID" value="NZ_CP037953.1"/>
</dbReference>
<name>A0A4R6UFB5_9GAMM</name>
<dbReference type="Proteomes" id="UP000295375">
    <property type="component" value="Unassembled WGS sequence"/>
</dbReference>
<reference evidence="1 2" key="1">
    <citation type="submission" date="2019-03" db="EMBL/GenBank/DDBJ databases">
        <title>Genomic Encyclopedia of Type Strains, Phase IV (KMG-IV): sequencing the most valuable type-strain genomes for metagenomic binning, comparative biology and taxonomic classification.</title>
        <authorList>
            <person name="Goeker M."/>
        </authorList>
    </citation>
    <scope>NUCLEOTIDE SEQUENCE [LARGE SCALE GENOMIC DNA]</scope>
    <source>
        <strain evidence="1 2">DSM 103792</strain>
    </source>
</reference>
<dbReference type="InterPro" id="IPR014719">
    <property type="entry name" value="Ribosomal_bL12_C/ClpS-like"/>
</dbReference>
<gene>
    <name evidence="1" type="ORF">EV696_12028</name>
</gene>
<protein>
    <submittedName>
        <fullName evidence="1">Ribosomal L7/L12-like protein</fullName>
    </submittedName>
</protein>